<dbReference type="AlphaFoldDB" id="A0A2D1U7Q1"/>
<dbReference type="Proteomes" id="UP000223749">
    <property type="component" value="Chromosome"/>
</dbReference>
<evidence type="ECO:0000313" key="2">
    <source>
        <dbReference type="Proteomes" id="UP000223749"/>
    </source>
</evidence>
<evidence type="ECO:0000313" key="1">
    <source>
        <dbReference type="EMBL" id="ATP57612.1"/>
    </source>
</evidence>
<dbReference type="EMBL" id="CP024091">
    <property type="protein sequence ID" value="ATP57612.1"/>
    <property type="molecule type" value="Genomic_DNA"/>
</dbReference>
<sequence length="76" mass="8739">MNYKNEITVSTTAVIGKKYPIYKSDFKIGDAEFLKKDGDLFEFDIHLSSANPTNYQYKFDVDSSTYELVSMRAIPK</sequence>
<gene>
    <name evidence="1" type="ORF">CPT03_14580</name>
</gene>
<name>A0A2D1U7Q1_9SPHI</name>
<dbReference type="OrthoDB" id="798389at2"/>
<accession>A0A2D1U7Q1</accession>
<organism evidence="1 2">
    <name type="scientific">Pedobacter ginsengisoli</name>
    <dbReference type="NCBI Taxonomy" id="363852"/>
    <lineage>
        <taxon>Bacteria</taxon>
        <taxon>Pseudomonadati</taxon>
        <taxon>Bacteroidota</taxon>
        <taxon>Sphingobacteriia</taxon>
        <taxon>Sphingobacteriales</taxon>
        <taxon>Sphingobacteriaceae</taxon>
        <taxon>Pedobacter</taxon>
    </lineage>
</organism>
<keyword evidence="2" id="KW-1185">Reference proteome</keyword>
<dbReference type="RefSeq" id="WP_099439532.1">
    <property type="nucleotide sequence ID" value="NZ_CP024091.1"/>
</dbReference>
<protein>
    <submittedName>
        <fullName evidence="1">Uncharacterized protein</fullName>
    </submittedName>
</protein>
<dbReference type="KEGG" id="pgs:CPT03_14580"/>
<reference evidence="1 2" key="1">
    <citation type="submission" date="2017-10" db="EMBL/GenBank/DDBJ databases">
        <title>Whole genome of Pedobacter ginsengisoli T01R-27 isolated from tomato rhizosphere.</title>
        <authorList>
            <person name="Weon H.-Y."/>
            <person name="Lee S.A."/>
            <person name="Sang M.K."/>
            <person name="Song J."/>
        </authorList>
    </citation>
    <scope>NUCLEOTIDE SEQUENCE [LARGE SCALE GENOMIC DNA]</scope>
    <source>
        <strain evidence="1 2">T01R-27</strain>
    </source>
</reference>
<proteinExistence type="predicted"/>